<keyword evidence="3" id="KW-1185">Reference proteome</keyword>
<dbReference type="RefSeq" id="WP_157333131.1">
    <property type="nucleotide sequence ID" value="NZ_RHLK01000002.1"/>
</dbReference>
<sequence>MKKVPAHLQPALWSQILIYGLVPGIILGLMFKTVEFYQFTRVYTLLLNVDFIPGFQKDLPEWFEFSLHLAVSLGLGAAFAVLLRRYSRPWLPGLLLGLVPVPLFVPLTLLSARTPELSDGAALVWWVAGHLIYGLLLGLLGRIMSGPRK</sequence>
<evidence type="ECO:0000313" key="2">
    <source>
        <dbReference type="EMBL" id="MVO98698.1"/>
    </source>
</evidence>
<accession>A0A7X3FFT3</accession>
<feature type="transmembrane region" description="Helical" evidence="1">
    <location>
        <begin position="12"/>
        <end position="31"/>
    </location>
</feature>
<gene>
    <name evidence="2" type="ORF">EDM21_04050</name>
</gene>
<proteinExistence type="predicted"/>
<evidence type="ECO:0000313" key="3">
    <source>
        <dbReference type="Proteomes" id="UP000490800"/>
    </source>
</evidence>
<feature type="transmembrane region" description="Helical" evidence="1">
    <location>
        <begin position="65"/>
        <end position="83"/>
    </location>
</feature>
<feature type="transmembrane region" description="Helical" evidence="1">
    <location>
        <begin position="123"/>
        <end position="143"/>
    </location>
</feature>
<reference evidence="2 3" key="1">
    <citation type="journal article" date="2019" name="Microorganisms">
        <title>Paenibacillus lutrae sp. nov., A Chitinolytic Species Isolated from A River Otter in Castril Natural Park, Granada, Spain.</title>
        <authorList>
            <person name="Rodriguez M."/>
            <person name="Reina J.C."/>
            <person name="Bejar V."/>
            <person name="Llamas I."/>
        </authorList>
    </citation>
    <scope>NUCLEOTIDE SEQUENCE [LARGE SCALE GENOMIC DNA]</scope>
    <source>
        <strain evidence="2 3">N10</strain>
    </source>
</reference>
<keyword evidence="1" id="KW-1133">Transmembrane helix</keyword>
<name>A0A7X3FFT3_9BACL</name>
<dbReference type="OrthoDB" id="1443299at2"/>
<dbReference type="Proteomes" id="UP000490800">
    <property type="component" value="Unassembled WGS sequence"/>
</dbReference>
<organism evidence="2 3">
    <name type="scientific">Paenibacillus lutrae</name>
    <dbReference type="NCBI Taxonomy" id="2078573"/>
    <lineage>
        <taxon>Bacteria</taxon>
        <taxon>Bacillati</taxon>
        <taxon>Bacillota</taxon>
        <taxon>Bacilli</taxon>
        <taxon>Bacillales</taxon>
        <taxon>Paenibacillaceae</taxon>
        <taxon>Paenibacillus</taxon>
    </lineage>
</organism>
<protein>
    <submittedName>
        <fullName evidence="2">Uncharacterized protein</fullName>
    </submittedName>
</protein>
<evidence type="ECO:0000256" key="1">
    <source>
        <dbReference type="SAM" id="Phobius"/>
    </source>
</evidence>
<dbReference type="AlphaFoldDB" id="A0A7X3FFT3"/>
<keyword evidence="1" id="KW-0812">Transmembrane</keyword>
<dbReference type="EMBL" id="RHLK01000002">
    <property type="protein sequence ID" value="MVO98698.1"/>
    <property type="molecule type" value="Genomic_DNA"/>
</dbReference>
<comment type="caution">
    <text evidence="2">The sequence shown here is derived from an EMBL/GenBank/DDBJ whole genome shotgun (WGS) entry which is preliminary data.</text>
</comment>
<keyword evidence="1" id="KW-0472">Membrane</keyword>
<feature type="transmembrane region" description="Helical" evidence="1">
    <location>
        <begin position="90"/>
        <end position="111"/>
    </location>
</feature>